<evidence type="ECO:0000313" key="2">
    <source>
        <dbReference type="EMBL" id="GJD94974.1"/>
    </source>
</evidence>
<name>A0ABQ4RW59_9HYPH</name>
<protein>
    <recommendedName>
        <fullName evidence="4">DUF2059 domain-containing protein</fullName>
    </recommendedName>
</protein>
<organism evidence="2 3">
    <name type="scientific">Methylobacterium iners</name>
    <dbReference type="NCBI Taxonomy" id="418707"/>
    <lineage>
        <taxon>Bacteria</taxon>
        <taxon>Pseudomonadati</taxon>
        <taxon>Pseudomonadota</taxon>
        <taxon>Alphaproteobacteria</taxon>
        <taxon>Hyphomicrobiales</taxon>
        <taxon>Methylobacteriaceae</taxon>
        <taxon>Methylobacterium</taxon>
    </lineage>
</organism>
<comment type="caution">
    <text evidence="2">The sequence shown here is derived from an EMBL/GenBank/DDBJ whole genome shotgun (WGS) entry which is preliminary data.</text>
</comment>
<dbReference type="Proteomes" id="UP001055125">
    <property type="component" value="Unassembled WGS sequence"/>
</dbReference>
<accession>A0ABQ4RW59</accession>
<keyword evidence="3" id="KW-1185">Reference proteome</keyword>
<evidence type="ECO:0000256" key="1">
    <source>
        <dbReference type="SAM" id="SignalP"/>
    </source>
</evidence>
<evidence type="ECO:0000313" key="3">
    <source>
        <dbReference type="Proteomes" id="UP001055125"/>
    </source>
</evidence>
<proteinExistence type="predicted"/>
<reference evidence="2" key="2">
    <citation type="submission" date="2021-08" db="EMBL/GenBank/DDBJ databases">
        <authorList>
            <person name="Tani A."/>
            <person name="Ola A."/>
            <person name="Ogura Y."/>
            <person name="Katsura K."/>
            <person name="Hayashi T."/>
        </authorList>
    </citation>
    <scope>NUCLEOTIDE SEQUENCE</scope>
    <source>
        <strain evidence="2">DSM 19015</strain>
    </source>
</reference>
<dbReference type="RefSeq" id="WP_238244132.1">
    <property type="nucleotide sequence ID" value="NZ_BPQP01000031.1"/>
</dbReference>
<reference evidence="2" key="1">
    <citation type="journal article" date="2021" name="Front. Microbiol.">
        <title>Comprehensive Comparative Genomics and Phenotyping of Methylobacterium Species.</title>
        <authorList>
            <person name="Alessa O."/>
            <person name="Ogura Y."/>
            <person name="Fujitani Y."/>
            <person name="Takami H."/>
            <person name="Hayashi T."/>
            <person name="Sahin N."/>
            <person name="Tani A."/>
        </authorList>
    </citation>
    <scope>NUCLEOTIDE SEQUENCE</scope>
    <source>
        <strain evidence="2">DSM 19015</strain>
    </source>
</reference>
<gene>
    <name evidence="2" type="ORF">OCOJLMKI_2182</name>
</gene>
<dbReference type="EMBL" id="BPQP01000031">
    <property type="protein sequence ID" value="GJD94974.1"/>
    <property type="molecule type" value="Genomic_DNA"/>
</dbReference>
<sequence length="160" mass="17051">MIRPFAALCLAAALAAPLSARADDASDRLAAAKALVQTTVIKTLETGFAGALEKTVVSMPADKADSVRTEVRAEFEKQRGILIEGLSKEYAEKFSLDELKRIQAVYDDKTYQKFQALNADPASTITLISQNAVTKILNLLSLVAANDGGGQQAPTPMPGR</sequence>
<feature type="signal peptide" evidence="1">
    <location>
        <begin position="1"/>
        <end position="22"/>
    </location>
</feature>
<evidence type="ECO:0008006" key="4">
    <source>
        <dbReference type="Google" id="ProtNLM"/>
    </source>
</evidence>
<feature type="chain" id="PRO_5047282502" description="DUF2059 domain-containing protein" evidence="1">
    <location>
        <begin position="23"/>
        <end position="160"/>
    </location>
</feature>
<keyword evidence="1" id="KW-0732">Signal</keyword>